<dbReference type="RefSeq" id="WP_106928473.1">
    <property type="nucleotide sequence ID" value="NZ_PYFT01000001.1"/>
</dbReference>
<protein>
    <submittedName>
        <fullName evidence="8">TolC family protein</fullName>
    </submittedName>
</protein>
<accession>A0A2T2YDS8</accession>
<dbReference type="GO" id="GO:1990281">
    <property type="term" value="C:efflux pump complex"/>
    <property type="evidence" value="ECO:0007669"/>
    <property type="project" value="TreeGrafter"/>
</dbReference>
<keyword evidence="4" id="KW-1134">Transmembrane beta strand</keyword>
<evidence type="ECO:0000313" key="8">
    <source>
        <dbReference type="EMBL" id="PSR53643.1"/>
    </source>
</evidence>
<comment type="subcellular location">
    <subcellularLocation>
        <location evidence="1">Cell outer membrane</location>
    </subcellularLocation>
</comment>
<reference evidence="8 9" key="1">
    <citation type="submission" date="2018-03" db="EMBL/GenBank/DDBJ databases">
        <title>Adhaeribacter sp. HMF7605 Genome sequencing and assembly.</title>
        <authorList>
            <person name="Kang H."/>
            <person name="Kang J."/>
            <person name="Cha I."/>
            <person name="Kim H."/>
            <person name="Joh K."/>
        </authorList>
    </citation>
    <scope>NUCLEOTIDE SEQUENCE [LARGE SCALE GENOMIC DNA]</scope>
    <source>
        <strain evidence="8 9">HMF7605</strain>
    </source>
</reference>
<comment type="caution">
    <text evidence="8">The sequence shown here is derived from an EMBL/GenBank/DDBJ whole genome shotgun (WGS) entry which is preliminary data.</text>
</comment>
<dbReference type="AlphaFoldDB" id="A0A2T2YDS8"/>
<evidence type="ECO:0000256" key="7">
    <source>
        <dbReference type="ARBA" id="ARBA00023237"/>
    </source>
</evidence>
<keyword evidence="7" id="KW-0998">Cell outer membrane</keyword>
<dbReference type="Gene3D" id="1.20.1600.10">
    <property type="entry name" value="Outer membrane efflux proteins (OEP)"/>
    <property type="match status" value="1"/>
</dbReference>
<evidence type="ECO:0000256" key="6">
    <source>
        <dbReference type="ARBA" id="ARBA00023136"/>
    </source>
</evidence>
<dbReference type="PANTHER" id="PTHR30026:SF20">
    <property type="entry name" value="OUTER MEMBRANE PROTEIN TOLC"/>
    <property type="match status" value="1"/>
</dbReference>
<dbReference type="GO" id="GO:0015562">
    <property type="term" value="F:efflux transmembrane transporter activity"/>
    <property type="evidence" value="ECO:0007669"/>
    <property type="project" value="InterPro"/>
</dbReference>
<dbReference type="Pfam" id="PF02321">
    <property type="entry name" value="OEP"/>
    <property type="match status" value="2"/>
</dbReference>
<organism evidence="8 9">
    <name type="scientific">Adhaeribacter arboris</name>
    <dbReference type="NCBI Taxonomy" id="2072846"/>
    <lineage>
        <taxon>Bacteria</taxon>
        <taxon>Pseudomonadati</taxon>
        <taxon>Bacteroidota</taxon>
        <taxon>Cytophagia</taxon>
        <taxon>Cytophagales</taxon>
        <taxon>Hymenobacteraceae</taxon>
        <taxon>Adhaeribacter</taxon>
    </lineage>
</organism>
<dbReference type="SUPFAM" id="SSF56954">
    <property type="entry name" value="Outer membrane efflux proteins (OEP)"/>
    <property type="match status" value="1"/>
</dbReference>
<dbReference type="OrthoDB" id="916581at2"/>
<evidence type="ECO:0000256" key="1">
    <source>
        <dbReference type="ARBA" id="ARBA00004442"/>
    </source>
</evidence>
<evidence type="ECO:0000313" key="9">
    <source>
        <dbReference type="Proteomes" id="UP000240357"/>
    </source>
</evidence>
<keyword evidence="6" id="KW-0472">Membrane</keyword>
<evidence type="ECO:0000256" key="4">
    <source>
        <dbReference type="ARBA" id="ARBA00022452"/>
    </source>
</evidence>
<evidence type="ECO:0000256" key="5">
    <source>
        <dbReference type="ARBA" id="ARBA00022692"/>
    </source>
</evidence>
<dbReference type="GO" id="GO:0009279">
    <property type="term" value="C:cell outer membrane"/>
    <property type="evidence" value="ECO:0007669"/>
    <property type="project" value="UniProtKB-SubCell"/>
</dbReference>
<dbReference type="InterPro" id="IPR003423">
    <property type="entry name" value="OMP_efflux"/>
</dbReference>
<keyword evidence="3" id="KW-0813">Transport</keyword>
<name>A0A2T2YDS8_9BACT</name>
<keyword evidence="5" id="KW-0812">Transmembrane</keyword>
<dbReference type="InterPro" id="IPR051906">
    <property type="entry name" value="TolC-like"/>
</dbReference>
<proteinExistence type="inferred from homology"/>
<keyword evidence="9" id="KW-1185">Reference proteome</keyword>
<evidence type="ECO:0000256" key="2">
    <source>
        <dbReference type="ARBA" id="ARBA00007613"/>
    </source>
</evidence>
<dbReference type="EMBL" id="PYFT01000001">
    <property type="protein sequence ID" value="PSR53643.1"/>
    <property type="molecule type" value="Genomic_DNA"/>
</dbReference>
<dbReference type="GO" id="GO:0015288">
    <property type="term" value="F:porin activity"/>
    <property type="evidence" value="ECO:0007669"/>
    <property type="project" value="TreeGrafter"/>
</dbReference>
<dbReference type="Proteomes" id="UP000240357">
    <property type="component" value="Unassembled WGS sequence"/>
</dbReference>
<comment type="similarity">
    <text evidence="2">Belongs to the outer membrane factor (OMF) (TC 1.B.17) family.</text>
</comment>
<dbReference type="PANTHER" id="PTHR30026">
    <property type="entry name" value="OUTER MEMBRANE PROTEIN TOLC"/>
    <property type="match status" value="1"/>
</dbReference>
<sequence length="457" mass="51502">MKSKLRNLFRQVEWSYLSQLYKPILVIILGVHSFTASAQNVKVLALSEAVDLGVRNSKNLKLAQSKIDQAIVRYHQALDSRLPTGSVSYTYNHAEILANKVQLTPEQQPVILPKHADAAIGIAGLQEVLFAGNKLRYARESTQLLTDIARLDADKDQEEIIYNITNAYYNLYKLQQSKKVVDQNLQAIDRQIKQAQRFFEQGIVTKNDVLRFQLQRSNVELSGVDLETNRKIVVYNLGILLGLPDNTDLQTEELHNPVSEAPALTSFMETAFANRQELKSLSLNSQVADLNIKSIKADAMPTVLVGTNAYYVNLKGPFLPQTNGFIAPVTAAATVAWNFDRIWQNKNKISEARIQKTQLDITRDLTTDQVKTEVNQNYQNYVKALERIKILETSIVQARENDRTTASQYQNKVATATERVDAQSELFQAQINLELARADAQIAYYTLLKSTGKISQK</sequence>
<gene>
    <name evidence="8" type="ORF">AHMF7605_08960</name>
</gene>
<evidence type="ECO:0000256" key="3">
    <source>
        <dbReference type="ARBA" id="ARBA00022448"/>
    </source>
</evidence>